<organism evidence="2">
    <name type="scientific">uncultured bacterium A1Q1_fos_2059</name>
    <dbReference type="NCBI Taxonomy" id="1256559"/>
    <lineage>
        <taxon>Bacteria</taxon>
        <taxon>environmental samples</taxon>
    </lineage>
</organism>
<name>L7VZK1_9BACT</name>
<dbReference type="SUPFAM" id="SSF88723">
    <property type="entry name" value="PIN domain-like"/>
    <property type="match status" value="1"/>
</dbReference>
<dbReference type="EMBL" id="JX649904">
    <property type="protein sequence ID" value="AGC72523.1"/>
    <property type="molecule type" value="Genomic_DNA"/>
</dbReference>
<dbReference type="Gene3D" id="3.40.50.1010">
    <property type="entry name" value="5'-nuclease"/>
    <property type="match status" value="1"/>
</dbReference>
<evidence type="ECO:0000259" key="1">
    <source>
        <dbReference type="Pfam" id="PF01850"/>
    </source>
</evidence>
<sequence length="103" mass="11158">MTLAEIRFGLAAMPEGQRKDALTNTFENGIRPLFSNRVLTFDEDTSHAYARLRADARNSGTSISNADALIAATVSTHDFAIATRDTAPFLTAGLRVINPFETA</sequence>
<accession>L7VZK1</accession>
<dbReference type="AlphaFoldDB" id="L7VZK1"/>
<proteinExistence type="predicted"/>
<feature type="domain" description="PIN" evidence="1">
    <location>
        <begin position="2"/>
        <end position="87"/>
    </location>
</feature>
<reference evidence="2" key="1">
    <citation type="submission" date="2012-09" db="EMBL/GenBank/DDBJ databases">
        <title>Metagenomic Characterization of a Microbial Community in Wastewater Detects High Levels of Antibiotic Resistance.</title>
        <authorList>
            <person name="Abrams M."/>
            <person name="Caldwell A."/>
            <person name="Vandaei E."/>
            <person name="Lee W."/>
            <person name="Perrott J."/>
            <person name="Khan S.Y."/>
            <person name="Ta J."/>
            <person name="Romero D."/>
            <person name="Nguyen V."/>
            <person name="Pourmand N."/>
            <person name="Ouverney C.C."/>
        </authorList>
    </citation>
    <scope>NUCLEOTIDE SEQUENCE</scope>
</reference>
<dbReference type="Pfam" id="PF01850">
    <property type="entry name" value="PIN"/>
    <property type="match status" value="1"/>
</dbReference>
<dbReference type="InterPro" id="IPR002716">
    <property type="entry name" value="PIN_dom"/>
</dbReference>
<evidence type="ECO:0000313" key="2">
    <source>
        <dbReference type="EMBL" id="AGC72523.1"/>
    </source>
</evidence>
<dbReference type="InterPro" id="IPR029060">
    <property type="entry name" value="PIN-like_dom_sf"/>
</dbReference>
<protein>
    <submittedName>
        <fullName evidence="2">Putative plasmid stability protein y4jK</fullName>
    </submittedName>
</protein>